<organism evidence="1">
    <name type="scientific">Arundo donax</name>
    <name type="common">Giant reed</name>
    <name type="synonym">Donax arundinaceus</name>
    <dbReference type="NCBI Taxonomy" id="35708"/>
    <lineage>
        <taxon>Eukaryota</taxon>
        <taxon>Viridiplantae</taxon>
        <taxon>Streptophyta</taxon>
        <taxon>Embryophyta</taxon>
        <taxon>Tracheophyta</taxon>
        <taxon>Spermatophyta</taxon>
        <taxon>Magnoliopsida</taxon>
        <taxon>Liliopsida</taxon>
        <taxon>Poales</taxon>
        <taxon>Poaceae</taxon>
        <taxon>PACMAD clade</taxon>
        <taxon>Arundinoideae</taxon>
        <taxon>Arundineae</taxon>
        <taxon>Arundo</taxon>
    </lineage>
</organism>
<sequence length="73" mass="7621">MPFGGIATANFSSSGRLKNSVMSALICCNRPTSTPWFTSWKNPQCSQAGPSLVVSSSENSGLSNLGISIIGRL</sequence>
<reference evidence="1" key="2">
    <citation type="journal article" date="2015" name="Data Brief">
        <title>Shoot transcriptome of the giant reed, Arundo donax.</title>
        <authorList>
            <person name="Barrero R.A."/>
            <person name="Guerrero F.D."/>
            <person name="Moolhuijzen P."/>
            <person name="Goolsby J.A."/>
            <person name="Tidwell J."/>
            <person name="Bellgard S.E."/>
            <person name="Bellgard M.I."/>
        </authorList>
    </citation>
    <scope>NUCLEOTIDE SEQUENCE</scope>
    <source>
        <tissue evidence="1">Shoot tissue taken approximately 20 cm above the soil surface</tissue>
    </source>
</reference>
<protein>
    <submittedName>
        <fullName evidence="1">Uncharacterized protein</fullName>
    </submittedName>
</protein>
<dbReference type="AlphaFoldDB" id="A0A0A9HEJ4"/>
<dbReference type="EMBL" id="GBRH01162744">
    <property type="protein sequence ID" value="JAE35152.1"/>
    <property type="molecule type" value="Transcribed_RNA"/>
</dbReference>
<accession>A0A0A9HEJ4</accession>
<proteinExistence type="predicted"/>
<evidence type="ECO:0000313" key="1">
    <source>
        <dbReference type="EMBL" id="JAE35152.1"/>
    </source>
</evidence>
<name>A0A0A9HEJ4_ARUDO</name>
<reference evidence="1" key="1">
    <citation type="submission" date="2014-09" db="EMBL/GenBank/DDBJ databases">
        <authorList>
            <person name="Magalhaes I.L.F."/>
            <person name="Oliveira U."/>
            <person name="Santos F.R."/>
            <person name="Vidigal T.H.D.A."/>
            <person name="Brescovit A.D."/>
            <person name="Santos A.J."/>
        </authorList>
    </citation>
    <scope>NUCLEOTIDE SEQUENCE</scope>
    <source>
        <tissue evidence="1">Shoot tissue taken approximately 20 cm above the soil surface</tissue>
    </source>
</reference>